<accession>A0A7X2S8M9</accession>
<protein>
    <submittedName>
        <fullName evidence="1">DUF1871 family protein</fullName>
    </submittedName>
</protein>
<dbReference type="RefSeq" id="WP_155114030.1">
    <property type="nucleotide sequence ID" value="NZ_WMIB01000031.1"/>
</dbReference>
<proteinExistence type="predicted"/>
<evidence type="ECO:0000313" key="1">
    <source>
        <dbReference type="EMBL" id="MTH55535.1"/>
    </source>
</evidence>
<dbReference type="AlphaFoldDB" id="A0A7X2S8M9"/>
<gene>
    <name evidence="1" type="ORF">GKZ89_19255</name>
</gene>
<keyword evidence="2" id="KW-1185">Reference proteome</keyword>
<name>A0A7X2S8M9_9BACI</name>
<dbReference type="Gene3D" id="1.10.340.20">
    <property type="entry name" value="Apc36109-like domain"/>
    <property type="match status" value="1"/>
</dbReference>
<dbReference type="SUPFAM" id="SSF116922">
    <property type="entry name" value="YugE-like"/>
    <property type="match status" value="1"/>
</dbReference>
<dbReference type="InterPro" id="IPR023162">
    <property type="entry name" value="Apc36109-like_dom_sf"/>
</dbReference>
<organism evidence="1 2">
    <name type="scientific">Metabacillus mangrovi</name>
    <dbReference type="NCBI Taxonomy" id="1491830"/>
    <lineage>
        <taxon>Bacteria</taxon>
        <taxon>Bacillati</taxon>
        <taxon>Bacillota</taxon>
        <taxon>Bacilli</taxon>
        <taxon>Bacillales</taxon>
        <taxon>Bacillaceae</taxon>
        <taxon>Metabacillus</taxon>
    </lineage>
</organism>
<reference evidence="1 2" key="1">
    <citation type="journal article" date="2017" name="Int. J. Syst. Evol. Microbiol.">
        <title>Bacillus mangrovi sp. nov., isolated from a sediment sample from a mangrove forest.</title>
        <authorList>
            <person name="Gupta V."/>
            <person name="Singh P.K."/>
            <person name="Korpole S."/>
            <person name="Tanuku N.R.S."/>
            <person name="Pinnaka A.K."/>
        </authorList>
    </citation>
    <scope>NUCLEOTIDE SEQUENCE [LARGE SCALE GENOMIC DNA]</scope>
    <source>
        <strain evidence="1 2">KCTC 33872</strain>
    </source>
</reference>
<dbReference type="InterPro" id="IPR015053">
    <property type="entry name" value="DUF1871"/>
</dbReference>
<dbReference type="OrthoDB" id="2353632at2"/>
<dbReference type="EMBL" id="WMIB01000031">
    <property type="protein sequence ID" value="MTH55535.1"/>
    <property type="molecule type" value="Genomic_DNA"/>
</dbReference>
<evidence type="ECO:0000313" key="2">
    <source>
        <dbReference type="Proteomes" id="UP000434639"/>
    </source>
</evidence>
<comment type="caution">
    <text evidence="1">The sequence shown here is derived from an EMBL/GenBank/DDBJ whole genome shotgun (WGS) entry which is preliminary data.</text>
</comment>
<sequence length="84" mass="9679">METQAANERMMELLNKWDPLHYGEGFYETEAVDVVQAVHEQDDAKVLSEKIRAIYEFSFEKWIPADECLKIAAQLLSIKNQASC</sequence>
<dbReference type="Pfam" id="PF08958">
    <property type="entry name" value="DUF1871"/>
    <property type="match status" value="1"/>
</dbReference>
<dbReference type="Proteomes" id="UP000434639">
    <property type="component" value="Unassembled WGS sequence"/>
</dbReference>